<reference evidence="10" key="1">
    <citation type="journal article" date="2019" name="Int. J. Syst. Evol. Microbiol.">
        <title>The Global Catalogue of Microorganisms (GCM) 10K type strain sequencing project: providing services to taxonomists for standard genome sequencing and annotation.</title>
        <authorList>
            <consortium name="The Broad Institute Genomics Platform"/>
            <consortium name="The Broad Institute Genome Sequencing Center for Infectious Disease"/>
            <person name="Wu L."/>
            <person name="Ma J."/>
        </authorList>
    </citation>
    <scope>NUCLEOTIDE SEQUENCE [LARGE SCALE GENOMIC DNA]</scope>
    <source>
        <strain evidence="10">KCTC 52277</strain>
    </source>
</reference>
<comment type="subcellular location">
    <subcellularLocation>
        <location evidence="1">Cell inner membrane</location>
        <topology evidence="1">Multi-pass membrane protein</topology>
    </subcellularLocation>
</comment>
<dbReference type="PANTHER" id="PTHR30462:SF3">
    <property type="entry name" value="INTERMEMBRANE TRANSPORT PROTEIN PQIA"/>
    <property type="match status" value="1"/>
</dbReference>
<evidence type="ECO:0000256" key="6">
    <source>
        <dbReference type="ARBA" id="ARBA00022989"/>
    </source>
</evidence>
<dbReference type="PANTHER" id="PTHR30462">
    <property type="entry name" value="INTERMEMBRANE TRANSPORT PROTEIN PQIB-RELATED"/>
    <property type="match status" value="1"/>
</dbReference>
<keyword evidence="7 8" id="KW-0472">Membrane</keyword>
<name>A0ABV7GCM1_9GAMM</name>
<dbReference type="RefSeq" id="WP_248937062.1">
    <property type="nucleotide sequence ID" value="NZ_JAKILF010000007.1"/>
</dbReference>
<comment type="caution">
    <text evidence="9">The sequence shown here is derived from an EMBL/GenBank/DDBJ whole genome shotgun (WGS) entry which is preliminary data.</text>
</comment>
<feature type="transmembrane region" description="Helical" evidence="8">
    <location>
        <begin position="368"/>
        <end position="391"/>
    </location>
</feature>
<proteinExistence type="inferred from homology"/>
<dbReference type="EMBL" id="JBHRTD010000017">
    <property type="protein sequence ID" value="MFC3139278.1"/>
    <property type="molecule type" value="Genomic_DNA"/>
</dbReference>
<feature type="transmembrane region" description="Helical" evidence="8">
    <location>
        <begin position="109"/>
        <end position="139"/>
    </location>
</feature>
<evidence type="ECO:0000256" key="8">
    <source>
        <dbReference type="SAM" id="Phobius"/>
    </source>
</evidence>
<feature type="transmembrane region" description="Helical" evidence="8">
    <location>
        <begin position="295"/>
        <end position="321"/>
    </location>
</feature>
<dbReference type="Pfam" id="PF04403">
    <property type="entry name" value="PqiA"/>
    <property type="match status" value="2"/>
</dbReference>
<feature type="transmembrane region" description="Helical" evidence="8">
    <location>
        <begin position="67"/>
        <end position="89"/>
    </location>
</feature>
<evidence type="ECO:0000313" key="10">
    <source>
        <dbReference type="Proteomes" id="UP001595621"/>
    </source>
</evidence>
<dbReference type="InterPro" id="IPR005219">
    <property type="entry name" value="PqiA-like_proteobact"/>
</dbReference>
<evidence type="ECO:0000256" key="5">
    <source>
        <dbReference type="ARBA" id="ARBA00022692"/>
    </source>
</evidence>
<evidence type="ECO:0000313" key="9">
    <source>
        <dbReference type="EMBL" id="MFC3139278.1"/>
    </source>
</evidence>
<feature type="transmembrane region" description="Helical" evidence="8">
    <location>
        <begin position="151"/>
        <end position="178"/>
    </location>
</feature>
<feature type="transmembrane region" description="Helical" evidence="8">
    <location>
        <begin position="184"/>
        <end position="205"/>
    </location>
</feature>
<sequence>MARHKAGVFVAMDEATPDHNLMDTEICHECDLKVEIPPLGINQKALCPRCGYLLSANRANSLARIQALAITSLIFLFISLAFDFISFKSSGLENNVKMLDSLDILMDSGYIALAIIKLVTVFIIPAFVLCALIYLLVFIRNGRYPWQGDRLMNMILLLIPWNMAEIFLVGTLVSLIKIVSLADIILGPSFFAFILFSIAMTATLLHIDKRQLTLALAATRAKGHVNTDAKVESTHQAINPSLSIQRTWALIITSIMLFIPANTLPIMNTRLLGQDDPSTIIGGVLLLWHHGSYPIAMVIFIASILVPIAKILVLIWLNYSVQTNSMSLEQQRIVLYRIAEFIGRWSMIDIFVVIVLASLVQLGNTMSIVPGAATFAFTGVVVVTMLAAISFEPRLIYNDKSAYEHRTTS</sequence>
<dbReference type="InterPro" id="IPR051800">
    <property type="entry name" value="PqiA-PqiB_transport"/>
</dbReference>
<keyword evidence="4" id="KW-0997">Cell inner membrane</keyword>
<comment type="similarity">
    <text evidence="2">Belongs to the PqiA family.</text>
</comment>
<keyword evidence="5 8" id="KW-0812">Transmembrane</keyword>
<accession>A0ABV7GCM1</accession>
<keyword evidence="10" id="KW-1185">Reference proteome</keyword>
<feature type="transmembrane region" description="Helical" evidence="8">
    <location>
        <begin position="248"/>
        <end position="267"/>
    </location>
</feature>
<protein>
    <submittedName>
        <fullName evidence="9">PqiA/YebS family transporter subunit</fullName>
    </submittedName>
</protein>
<dbReference type="InterPro" id="IPR007498">
    <property type="entry name" value="PqiA-like"/>
</dbReference>
<evidence type="ECO:0000256" key="7">
    <source>
        <dbReference type="ARBA" id="ARBA00023136"/>
    </source>
</evidence>
<feature type="transmembrane region" description="Helical" evidence="8">
    <location>
        <begin position="342"/>
        <end position="362"/>
    </location>
</feature>
<evidence type="ECO:0000256" key="3">
    <source>
        <dbReference type="ARBA" id="ARBA00022475"/>
    </source>
</evidence>
<dbReference type="NCBIfam" id="TIGR00155">
    <property type="entry name" value="pqiA_fam"/>
    <property type="match status" value="1"/>
</dbReference>
<evidence type="ECO:0000256" key="4">
    <source>
        <dbReference type="ARBA" id="ARBA00022519"/>
    </source>
</evidence>
<keyword evidence="3" id="KW-1003">Cell membrane</keyword>
<dbReference type="Proteomes" id="UP001595621">
    <property type="component" value="Unassembled WGS sequence"/>
</dbReference>
<evidence type="ECO:0000256" key="2">
    <source>
        <dbReference type="ARBA" id="ARBA00007555"/>
    </source>
</evidence>
<evidence type="ECO:0000256" key="1">
    <source>
        <dbReference type="ARBA" id="ARBA00004429"/>
    </source>
</evidence>
<keyword evidence="6 8" id="KW-1133">Transmembrane helix</keyword>
<gene>
    <name evidence="9" type="ORF">ACFOE0_13930</name>
</gene>
<organism evidence="9 10">
    <name type="scientific">Shewanella submarina</name>
    <dbReference type="NCBI Taxonomy" id="2016376"/>
    <lineage>
        <taxon>Bacteria</taxon>
        <taxon>Pseudomonadati</taxon>
        <taxon>Pseudomonadota</taxon>
        <taxon>Gammaproteobacteria</taxon>
        <taxon>Alteromonadales</taxon>
        <taxon>Shewanellaceae</taxon>
        <taxon>Shewanella</taxon>
    </lineage>
</organism>